<keyword evidence="6 8" id="KW-1133">Transmembrane helix</keyword>
<dbReference type="Proteomes" id="UP001527925">
    <property type="component" value="Unassembled WGS sequence"/>
</dbReference>
<evidence type="ECO:0000259" key="9">
    <source>
        <dbReference type="PROSITE" id="PS50893"/>
    </source>
</evidence>
<evidence type="ECO:0000256" key="8">
    <source>
        <dbReference type="SAM" id="Phobius"/>
    </source>
</evidence>
<keyword evidence="5" id="KW-0067">ATP-binding</keyword>
<evidence type="ECO:0000313" key="11">
    <source>
        <dbReference type="Proteomes" id="UP001527925"/>
    </source>
</evidence>
<dbReference type="Pfam" id="PF01061">
    <property type="entry name" value="ABC2_membrane"/>
    <property type="match status" value="1"/>
</dbReference>
<dbReference type="Pfam" id="PF00005">
    <property type="entry name" value="ABC_tran"/>
    <property type="match status" value="1"/>
</dbReference>
<evidence type="ECO:0000313" key="10">
    <source>
        <dbReference type="EMBL" id="KAL2920148.1"/>
    </source>
</evidence>
<dbReference type="PROSITE" id="PS50893">
    <property type="entry name" value="ABC_TRANSPORTER_2"/>
    <property type="match status" value="1"/>
</dbReference>
<dbReference type="SMART" id="SM00382">
    <property type="entry name" value="AAA"/>
    <property type="match status" value="1"/>
</dbReference>
<dbReference type="Pfam" id="PF19055">
    <property type="entry name" value="ABC2_membrane_7"/>
    <property type="match status" value="1"/>
</dbReference>
<reference evidence="10 11" key="1">
    <citation type="submission" date="2023-09" db="EMBL/GenBank/DDBJ databases">
        <title>Pangenome analysis of Batrachochytrium dendrobatidis and related Chytrids.</title>
        <authorList>
            <person name="Yacoub M.N."/>
            <person name="Stajich J.E."/>
            <person name="James T.Y."/>
        </authorList>
    </citation>
    <scope>NUCLEOTIDE SEQUENCE [LARGE SCALE GENOMIC DNA]</scope>
    <source>
        <strain evidence="10 11">JEL0888</strain>
    </source>
</reference>
<organism evidence="10 11">
    <name type="scientific">Polyrhizophydium stewartii</name>
    <dbReference type="NCBI Taxonomy" id="2732419"/>
    <lineage>
        <taxon>Eukaryota</taxon>
        <taxon>Fungi</taxon>
        <taxon>Fungi incertae sedis</taxon>
        <taxon>Chytridiomycota</taxon>
        <taxon>Chytridiomycota incertae sedis</taxon>
        <taxon>Chytridiomycetes</taxon>
        <taxon>Rhizophydiales</taxon>
        <taxon>Rhizophydiales incertae sedis</taxon>
        <taxon>Polyrhizophydium</taxon>
    </lineage>
</organism>
<gene>
    <name evidence="10" type="ORF">HK105_200214</name>
</gene>
<dbReference type="PANTHER" id="PTHR48041:SF91">
    <property type="entry name" value="ABC TRANSPORTER G FAMILY MEMBER 28"/>
    <property type="match status" value="1"/>
</dbReference>
<feature type="transmembrane region" description="Helical" evidence="8">
    <location>
        <begin position="926"/>
        <end position="948"/>
    </location>
</feature>
<feature type="domain" description="ABC transporter" evidence="9">
    <location>
        <begin position="370"/>
        <end position="610"/>
    </location>
</feature>
<comment type="caution">
    <text evidence="10">The sequence shown here is derived from an EMBL/GenBank/DDBJ whole genome shotgun (WGS) entry which is preliminary data.</text>
</comment>
<feature type="transmembrane region" description="Helical" evidence="8">
    <location>
        <begin position="826"/>
        <end position="847"/>
    </location>
</feature>
<dbReference type="SUPFAM" id="SSF50729">
    <property type="entry name" value="PH domain-like"/>
    <property type="match status" value="1"/>
</dbReference>
<evidence type="ECO:0000256" key="4">
    <source>
        <dbReference type="ARBA" id="ARBA00022741"/>
    </source>
</evidence>
<dbReference type="Pfam" id="PF07933">
    <property type="entry name" value="DUF1681"/>
    <property type="match status" value="1"/>
</dbReference>
<dbReference type="InterPro" id="IPR012466">
    <property type="entry name" value="NECAP_PHear"/>
</dbReference>
<dbReference type="PROSITE" id="PS00211">
    <property type="entry name" value="ABC_TRANSPORTER_1"/>
    <property type="match status" value="1"/>
</dbReference>
<comment type="subcellular location">
    <subcellularLocation>
        <location evidence="1">Membrane</location>
        <topology evidence="1">Multi-pass membrane protein</topology>
    </subcellularLocation>
</comment>
<dbReference type="InterPro" id="IPR003439">
    <property type="entry name" value="ABC_transporter-like_ATP-bd"/>
</dbReference>
<dbReference type="InterPro" id="IPR017871">
    <property type="entry name" value="ABC_transporter-like_CS"/>
</dbReference>
<keyword evidence="2" id="KW-0813">Transport</keyword>
<evidence type="ECO:0000256" key="1">
    <source>
        <dbReference type="ARBA" id="ARBA00004141"/>
    </source>
</evidence>
<dbReference type="InterPro" id="IPR011993">
    <property type="entry name" value="PH-like_dom_sf"/>
</dbReference>
<dbReference type="SUPFAM" id="SSF52540">
    <property type="entry name" value="P-loop containing nucleoside triphosphate hydrolases"/>
    <property type="match status" value="1"/>
</dbReference>
<dbReference type="PANTHER" id="PTHR48041">
    <property type="entry name" value="ABC TRANSPORTER G FAMILY MEMBER 28"/>
    <property type="match status" value="1"/>
</dbReference>
<evidence type="ECO:0000256" key="5">
    <source>
        <dbReference type="ARBA" id="ARBA00022840"/>
    </source>
</evidence>
<proteinExistence type="predicted"/>
<keyword evidence="7 8" id="KW-0472">Membrane</keyword>
<protein>
    <recommendedName>
        <fullName evidence="9">ABC transporter domain-containing protein</fullName>
    </recommendedName>
</protein>
<dbReference type="InterPro" id="IPR027417">
    <property type="entry name" value="P-loop_NTPase"/>
</dbReference>
<feature type="transmembrane region" description="Helical" evidence="8">
    <location>
        <begin position="900"/>
        <end position="920"/>
    </location>
</feature>
<dbReference type="InterPro" id="IPR050352">
    <property type="entry name" value="ABCG_transporters"/>
</dbReference>
<keyword evidence="3 8" id="KW-0812">Transmembrane</keyword>
<evidence type="ECO:0000256" key="2">
    <source>
        <dbReference type="ARBA" id="ARBA00022448"/>
    </source>
</evidence>
<evidence type="ECO:0000256" key="6">
    <source>
        <dbReference type="ARBA" id="ARBA00022989"/>
    </source>
</evidence>
<feature type="transmembrane region" description="Helical" evidence="8">
    <location>
        <begin position="867"/>
        <end position="893"/>
    </location>
</feature>
<feature type="transmembrane region" description="Helical" evidence="8">
    <location>
        <begin position="1007"/>
        <end position="1028"/>
    </location>
</feature>
<name>A0ABR4NKT9_9FUNG</name>
<sequence length="1034" mass="115088">MPQLKGADRMVAKNYDAKNLIMPWGLRHCSHATPSGKTDLFTCAFNNDMLKHDVQLLRHTPLLRRGNHSIPPRSTARGYRASDWNVEQFLWKGRLRIIAVGDDCALHLEDAVTGELFARCPYDLEGTAMEPVLDSSRYFVVRIVDAATGSHAFVGLGFPERSWAFDVNVALQDHVKWLPPGASTSALDPLAYAALIKWTPCPTIGNSDGIDKGILNDCQYPATPTTGVTWTCEAGFYCMGPSRKDKCAPGFYCPANAAQPIYCPRRFQCSNDSSTISVCPKNKFCRLGTVDPYSCSFLAYCPAGSKDGDKFLVVLIFLLLAIVVYGVFVWKAKADKERDLKHQAEQNKANKAAAATDKPGLARLEQTFDIEFENLGMVLPNGVEIMGGVTGKLGAGRTCAIMGPSGAGKTTFVTLLTGKAKRTSGHVTINGTSEELSKYKRLIGYVPQEDIMLRELTVRDILMHSARMRLPADWDYAKIKSKVLDIIAFLGMSHVANSIIGDEETRGISGGQRKRVNIGMELVAEPSVLFLDEPTSGLDSSTSFEVCSNLKNIARMQGLTVAAVIHSPSPATFRQFDDFMLLGKGGHLIYMGPREDCVKYMQSIGFTCPHDESQSDFFMDVATGKIPSEFDPAFEPKDLFKYWVQTRKGENPFANARRMSPEQAVEARKKHLSGDLNEVKTEGGKPSTYIEARKVNDYYGWTEYLASGLAVIAREWGVWLYDVLAEFGEFLISVINALLFRKDPIRETCAYYMQIWLLMKRAFLQVFKTPQSVIVDMMLHFSAGIFISVAVQNFGFLGALPGSICATAPANLQWQCSRPEDHLKEAGMFVALGSLFAGISVGTNTFGREKVVFWRDTASGMNTIPYYLAKFIVDFPRVIIGATMFAIAVVLFFPYKQPFATLYAIIVCLYFNSFAMGYWISTAFPLAKTALIGTGFSLLWALVLSGVLPNLDDVSDFPNAAQWLWKISAARWGIEAFWLRELSALWWSEKNKDPVNTYQWDEYPLTYRYMILIAFGWNVAAFLGLKLFNRIKQK</sequence>
<evidence type="ECO:0000256" key="3">
    <source>
        <dbReference type="ARBA" id="ARBA00022692"/>
    </source>
</evidence>
<dbReference type="Gene3D" id="3.40.50.300">
    <property type="entry name" value="P-loop containing nucleotide triphosphate hydrolases"/>
    <property type="match status" value="1"/>
</dbReference>
<feature type="transmembrane region" description="Helical" evidence="8">
    <location>
        <begin position="779"/>
        <end position="805"/>
    </location>
</feature>
<feature type="transmembrane region" description="Helical" evidence="8">
    <location>
        <begin position="311"/>
        <end position="330"/>
    </location>
</feature>
<dbReference type="Gene3D" id="2.30.29.30">
    <property type="entry name" value="Pleckstrin-homology domain (PH domain)/Phosphotyrosine-binding domain (PTB)"/>
    <property type="match status" value="1"/>
</dbReference>
<dbReference type="InterPro" id="IPR043926">
    <property type="entry name" value="ABCG_dom"/>
</dbReference>
<dbReference type="InterPro" id="IPR003593">
    <property type="entry name" value="AAA+_ATPase"/>
</dbReference>
<dbReference type="InterPro" id="IPR013525">
    <property type="entry name" value="ABC2_TM"/>
</dbReference>
<keyword evidence="11" id="KW-1185">Reference proteome</keyword>
<accession>A0ABR4NKT9</accession>
<evidence type="ECO:0000256" key="7">
    <source>
        <dbReference type="ARBA" id="ARBA00023136"/>
    </source>
</evidence>
<keyword evidence="4" id="KW-0547">Nucleotide-binding</keyword>
<dbReference type="CDD" id="cd13228">
    <property type="entry name" value="PHear_NECAP"/>
    <property type="match status" value="1"/>
</dbReference>
<dbReference type="EMBL" id="JADGIZ020000001">
    <property type="protein sequence ID" value="KAL2920148.1"/>
    <property type="molecule type" value="Genomic_DNA"/>
</dbReference>